<evidence type="ECO:0000313" key="1">
    <source>
        <dbReference type="EMBL" id="OGY24273.1"/>
    </source>
</evidence>
<name>A0A1G1W9B2_9BACT</name>
<dbReference type="Proteomes" id="UP000176631">
    <property type="component" value="Unassembled WGS sequence"/>
</dbReference>
<sequence length="66" mass="7615">MAEIKLLTVKNYATLSGVSRQTIWRWTKEGSLDYYVLITEKGKSRKLFAIDEPNKRMILDLGPTIL</sequence>
<dbReference type="AlphaFoldDB" id="A0A1G1W9B2"/>
<protein>
    <recommendedName>
        <fullName evidence="3">Helix-turn-helix domain-containing protein</fullName>
    </recommendedName>
</protein>
<accession>A0A1G1W9B2</accession>
<evidence type="ECO:0000313" key="2">
    <source>
        <dbReference type="Proteomes" id="UP000176631"/>
    </source>
</evidence>
<reference evidence="1 2" key="1">
    <citation type="journal article" date="2016" name="Nat. Commun.">
        <title>Thousands of microbial genomes shed light on interconnected biogeochemical processes in an aquifer system.</title>
        <authorList>
            <person name="Anantharaman K."/>
            <person name="Brown C.T."/>
            <person name="Hug L.A."/>
            <person name="Sharon I."/>
            <person name="Castelle C.J."/>
            <person name="Probst A.J."/>
            <person name="Thomas B.C."/>
            <person name="Singh A."/>
            <person name="Wilkins M.J."/>
            <person name="Karaoz U."/>
            <person name="Brodie E.L."/>
            <person name="Williams K.H."/>
            <person name="Hubbard S.S."/>
            <person name="Banfield J.F."/>
        </authorList>
    </citation>
    <scope>NUCLEOTIDE SEQUENCE [LARGE SCALE GENOMIC DNA]</scope>
</reference>
<gene>
    <name evidence="1" type="ORF">A2172_00180</name>
</gene>
<organism evidence="1 2">
    <name type="scientific">Candidatus Woykebacteria bacterium RBG_13_40_15</name>
    <dbReference type="NCBI Taxonomy" id="1802593"/>
    <lineage>
        <taxon>Bacteria</taxon>
        <taxon>Candidatus Woykeibacteriota</taxon>
    </lineage>
</organism>
<proteinExistence type="predicted"/>
<evidence type="ECO:0008006" key="3">
    <source>
        <dbReference type="Google" id="ProtNLM"/>
    </source>
</evidence>
<dbReference type="EMBL" id="MHCP01000014">
    <property type="protein sequence ID" value="OGY24273.1"/>
    <property type="molecule type" value="Genomic_DNA"/>
</dbReference>
<comment type="caution">
    <text evidence="1">The sequence shown here is derived from an EMBL/GenBank/DDBJ whole genome shotgun (WGS) entry which is preliminary data.</text>
</comment>